<feature type="signal peptide" evidence="1">
    <location>
        <begin position="1"/>
        <end position="25"/>
    </location>
</feature>
<dbReference type="Proteomes" id="UP000192907">
    <property type="component" value="Unassembled WGS sequence"/>
</dbReference>
<feature type="chain" id="PRO_5013074185" description="MAC/Perforin domain-containing protein" evidence="1">
    <location>
        <begin position="26"/>
        <end position="450"/>
    </location>
</feature>
<gene>
    <name evidence="2" type="ORF">SAMN06296036_14714</name>
</gene>
<protein>
    <recommendedName>
        <fullName evidence="4">MAC/Perforin domain-containing protein</fullName>
    </recommendedName>
</protein>
<sequence>MKLRNLMSKTLLAAVPLSLSVSCYGQLGDPSYIDDPSFFIKNPPSLGGGFDHESNRFSGSCMDFKRDENRPVTANFDYNFIKVDEEYFNSLTTNIEVDARFKYWFLKTHINFKSDSSSSTRMKKKYILVEYQVETLYDSIDDTQSSFYPDALRLISNNNLDLFLTTCGDHYVRSIGRTKTYFALLSYETENTNRDSTFEGKLEANLSGLFARGRFTGTVDRELEQEAISKRLQIRIQGRGLSLDELNPNILPMSLEEFPTAIRTTIETMKDPDTGIITRVEVAPWTYNTRFIERVIEANPGNPEFANRTLNFIRNSATKAKAFRRAELVQNLESEFINCVDDFQFSKVFNPDDTTKYINHLDLSQSAESKVLDTLLTYDKVDSLQLKIDEFVYSDQTGVSPCLEHFSTDANLWGTTNVRECRGRNVRIPNEIMTLFPVLERYCPIEVSNN</sequence>
<dbReference type="STRING" id="1513793.SAMN06296036_14714"/>
<evidence type="ECO:0000313" key="2">
    <source>
        <dbReference type="EMBL" id="SMF83495.1"/>
    </source>
</evidence>
<keyword evidence="3" id="KW-1185">Reference proteome</keyword>
<accession>A0A1Y6CR23</accession>
<dbReference type="OrthoDB" id="5288512at2"/>
<organism evidence="2 3">
    <name type="scientific">Pseudobacteriovorax antillogorgiicola</name>
    <dbReference type="NCBI Taxonomy" id="1513793"/>
    <lineage>
        <taxon>Bacteria</taxon>
        <taxon>Pseudomonadati</taxon>
        <taxon>Bdellovibrionota</taxon>
        <taxon>Oligoflexia</taxon>
        <taxon>Oligoflexales</taxon>
        <taxon>Pseudobacteriovoracaceae</taxon>
        <taxon>Pseudobacteriovorax</taxon>
    </lineage>
</organism>
<proteinExistence type="predicted"/>
<dbReference type="AlphaFoldDB" id="A0A1Y6CR23"/>
<dbReference type="RefSeq" id="WP_132326286.1">
    <property type="nucleotide sequence ID" value="NZ_SLZT01000046.1"/>
</dbReference>
<keyword evidence="1" id="KW-0732">Signal</keyword>
<name>A0A1Y6CR23_9BACT</name>
<evidence type="ECO:0000256" key="1">
    <source>
        <dbReference type="SAM" id="SignalP"/>
    </source>
</evidence>
<evidence type="ECO:0000313" key="3">
    <source>
        <dbReference type="Proteomes" id="UP000192907"/>
    </source>
</evidence>
<reference evidence="3" key="1">
    <citation type="submission" date="2017-04" db="EMBL/GenBank/DDBJ databases">
        <authorList>
            <person name="Varghese N."/>
            <person name="Submissions S."/>
        </authorList>
    </citation>
    <scope>NUCLEOTIDE SEQUENCE [LARGE SCALE GENOMIC DNA]</scope>
    <source>
        <strain evidence="3">RKEM611</strain>
    </source>
</reference>
<dbReference type="EMBL" id="FWZT01000047">
    <property type="protein sequence ID" value="SMF83495.1"/>
    <property type="molecule type" value="Genomic_DNA"/>
</dbReference>
<evidence type="ECO:0008006" key="4">
    <source>
        <dbReference type="Google" id="ProtNLM"/>
    </source>
</evidence>
<dbReference type="PROSITE" id="PS51257">
    <property type="entry name" value="PROKAR_LIPOPROTEIN"/>
    <property type="match status" value="1"/>
</dbReference>